<evidence type="ECO:0000256" key="1">
    <source>
        <dbReference type="ARBA" id="ARBA00023015"/>
    </source>
</evidence>
<dbReference type="PANTHER" id="PTHR43280">
    <property type="entry name" value="ARAC-FAMILY TRANSCRIPTIONAL REGULATOR"/>
    <property type="match status" value="1"/>
</dbReference>
<dbReference type="InterPro" id="IPR009057">
    <property type="entry name" value="Homeodomain-like_sf"/>
</dbReference>
<dbReference type="Gene3D" id="1.10.10.60">
    <property type="entry name" value="Homeodomain-like"/>
    <property type="match status" value="2"/>
</dbReference>
<accession>A0ABT2UJT3</accession>
<dbReference type="PROSITE" id="PS01124">
    <property type="entry name" value="HTH_ARAC_FAMILY_2"/>
    <property type="match status" value="1"/>
</dbReference>
<feature type="transmembrane region" description="Helical" evidence="4">
    <location>
        <begin position="20"/>
        <end position="46"/>
    </location>
</feature>
<keyword evidence="3" id="KW-0804">Transcription</keyword>
<dbReference type="Gene3D" id="3.30.450.20">
    <property type="entry name" value="PAS domain"/>
    <property type="match status" value="1"/>
</dbReference>
<dbReference type="Pfam" id="PF12833">
    <property type="entry name" value="HTH_18"/>
    <property type="match status" value="1"/>
</dbReference>
<evidence type="ECO:0000259" key="5">
    <source>
        <dbReference type="PROSITE" id="PS01124"/>
    </source>
</evidence>
<evidence type="ECO:0000256" key="2">
    <source>
        <dbReference type="ARBA" id="ARBA00023125"/>
    </source>
</evidence>
<gene>
    <name evidence="6" type="ORF">OB236_17565</name>
</gene>
<comment type="caution">
    <text evidence="6">The sequence shown here is derived from an EMBL/GenBank/DDBJ whole genome shotgun (WGS) entry which is preliminary data.</text>
</comment>
<dbReference type="Pfam" id="PF17853">
    <property type="entry name" value="GGDEF_2"/>
    <property type="match status" value="1"/>
</dbReference>
<dbReference type="PANTHER" id="PTHR43280:SF28">
    <property type="entry name" value="HTH-TYPE TRANSCRIPTIONAL ACTIVATOR RHAS"/>
    <property type="match status" value="1"/>
</dbReference>
<dbReference type="SUPFAM" id="SSF46689">
    <property type="entry name" value="Homeodomain-like"/>
    <property type="match status" value="2"/>
</dbReference>
<evidence type="ECO:0000256" key="3">
    <source>
        <dbReference type="ARBA" id="ARBA00023163"/>
    </source>
</evidence>
<keyword evidence="4" id="KW-0472">Membrane</keyword>
<dbReference type="InterPro" id="IPR041522">
    <property type="entry name" value="CdaR_GGDEF"/>
</dbReference>
<organism evidence="6 7">
    <name type="scientific">Paenibacillus baimaensis</name>
    <dbReference type="NCBI Taxonomy" id="2982185"/>
    <lineage>
        <taxon>Bacteria</taxon>
        <taxon>Bacillati</taxon>
        <taxon>Bacillota</taxon>
        <taxon>Bacilli</taxon>
        <taxon>Bacillales</taxon>
        <taxon>Paenibacillaceae</taxon>
        <taxon>Paenibacillus</taxon>
    </lineage>
</organism>
<name>A0ABT2UJT3_9BACL</name>
<sequence length="778" mass="90239">MQRWWSTITGWRWKEEKGDYFRKSLILVLLITSVPSIFIAISNYVIGIGQIEKELFRTHQIKFEQFSDTMNKQFDQIALVMSRWSTNSLYGDHLDDLVFIDNIDRMHEIMQSLLVVGGSNVLIDEAQLFLTRQRAVLASDGIRYLNTEQLKPYMSVLNHREGLFFAYGLPITSVSQKGTAPVSVIFKLPWHSELPFGAFVLNLNKTEMEQMIRHIHTDEKGTAAFLMRKSGEWVVPPRPEEAALSLQLKEVVLNRQGSMEAFPYKWNGESYMVSYGEVTKAEWLYVTATPMSELTKPVFDTSRLILASSAIGVLAALILAWFASKRLYRPIGRLVQLFQTDRLLQEDSVKHEIEFIEQQWKSLTRESQTLQERLKLSIPSLREGFLLQLVQGHLYALDEVSLRERMSKLGWEVKDKFFLMLLIQLSGLNEQLTRFKEDDQQLISFAAANIAEEQASVRIPDAHVINFQDLSIGLLCMLPQERSREESRRELYGLAQELIPTLGKMLGLQVTVMICRLTDQAGDIPELLEQARQAARYRDLQVSEQIIDMEDFAPSPQPVAHYPFTQEKELIHVLRLGLAEEAYTKFNEFMREVQLHADREIMVQQALFQLVGSMRHILIELGFTRHALFTEGHLVEELIAIHEPAVMERWFRQRMMMPYLDEYRHTQNLQSRHLIERAMELLQAHYMEDLSLEECADRLSTSPYTLSRSFKQVAGLNYVDYIMNVRIDKAKELLMSTQLKISEIAEQVGYQHSYFNKIFKGAVGSTPTQYREQFRNRK</sequence>
<dbReference type="SMART" id="SM00342">
    <property type="entry name" value="HTH_ARAC"/>
    <property type="match status" value="1"/>
</dbReference>
<dbReference type="EMBL" id="JAOQIO010000069">
    <property type="protein sequence ID" value="MCU6793914.1"/>
    <property type="molecule type" value="Genomic_DNA"/>
</dbReference>
<dbReference type="Proteomes" id="UP001652445">
    <property type="component" value="Unassembled WGS sequence"/>
</dbReference>
<keyword evidence="7" id="KW-1185">Reference proteome</keyword>
<keyword evidence="4" id="KW-1133">Transmembrane helix</keyword>
<proteinExistence type="predicted"/>
<protein>
    <submittedName>
        <fullName evidence="6">Helix-turn-helix domain-containing protein</fullName>
    </submittedName>
</protein>
<evidence type="ECO:0000256" key="4">
    <source>
        <dbReference type="SAM" id="Phobius"/>
    </source>
</evidence>
<keyword evidence="2" id="KW-0238">DNA-binding</keyword>
<dbReference type="RefSeq" id="WP_262685145.1">
    <property type="nucleotide sequence ID" value="NZ_JAOQIO010000069.1"/>
</dbReference>
<feature type="transmembrane region" description="Helical" evidence="4">
    <location>
        <begin position="304"/>
        <end position="323"/>
    </location>
</feature>
<dbReference type="InterPro" id="IPR018060">
    <property type="entry name" value="HTH_AraC"/>
</dbReference>
<keyword evidence="4" id="KW-0812">Transmembrane</keyword>
<keyword evidence="1" id="KW-0805">Transcription regulation</keyword>
<reference evidence="6 7" key="1">
    <citation type="submission" date="2022-09" db="EMBL/GenBank/DDBJ databases">
        <authorList>
            <person name="Han X.L."/>
            <person name="Wang Q."/>
            <person name="Lu T."/>
        </authorList>
    </citation>
    <scope>NUCLEOTIDE SEQUENCE [LARGE SCALE GENOMIC DNA]</scope>
    <source>
        <strain evidence="6 7">WQ 127069</strain>
    </source>
</reference>
<feature type="domain" description="HTH araC/xylS-type" evidence="5">
    <location>
        <begin position="676"/>
        <end position="773"/>
    </location>
</feature>
<evidence type="ECO:0000313" key="6">
    <source>
        <dbReference type="EMBL" id="MCU6793914.1"/>
    </source>
</evidence>
<evidence type="ECO:0000313" key="7">
    <source>
        <dbReference type="Proteomes" id="UP001652445"/>
    </source>
</evidence>